<dbReference type="InterPro" id="IPR035971">
    <property type="entry name" value="CBD_sf"/>
</dbReference>
<dbReference type="PROSITE" id="PS51164">
    <property type="entry name" value="CBM1_2"/>
    <property type="match status" value="1"/>
</dbReference>
<dbReference type="InterPro" id="IPR000254">
    <property type="entry name" value="CBD"/>
</dbReference>
<dbReference type="AlphaFoldDB" id="A8N4N0"/>
<feature type="compositionally biased region" description="Pro residues" evidence="2">
    <location>
        <begin position="81"/>
        <end position="96"/>
    </location>
</feature>
<name>A8N4N0_COPC7</name>
<evidence type="ECO:0000256" key="3">
    <source>
        <dbReference type="SAM" id="SignalP"/>
    </source>
</evidence>
<dbReference type="GO" id="GO:0005975">
    <property type="term" value="P:carbohydrate metabolic process"/>
    <property type="evidence" value="ECO:0007669"/>
    <property type="project" value="InterPro"/>
</dbReference>
<dbReference type="GeneID" id="6006236"/>
<gene>
    <name evidence="5" type="ORF">CC1G_06008</name>
</gene>
<feature type="domain" description="CBM1" evidence="4">
    <location>
        <begin position="25"/>
        <end position="61"/>
    </location>
</feature>
<accession>A8N4N0</accession>
<dbReference type="SUPFAM" id="SSF57180">
    <property type="entry name" value="Cellulose-binding domain"/>
    <property type="match status" value="1"/>
</dbReference>
<dbReference type="OrthoDB" id="2119228at2759"/>
<evidence type="ECO:0000256" key="2">
    <source>
        <dbReference type="SAM" id="MobiDB-lite"/>
    </source>
</evidence>
<dbReference type="EMBL" id="AACS02000003">
    <property type="protein sequence ID" value="EAU92021.1"/>
    <property type="molecule type" value="Genomic_DNA"/>
</dbReference>
<keyword evidence="1 3" id="KW-0732">Signal</keyword>
<evidence type="ECO:0000256" key="1">
    <source>
        <dbReference type="ARBA" id="ARBA00022729"/>
    </source>
</evidence>
<feature type="signal peptide" evidence="3">
    <location>
        <begin position="1"/>
        <end position="21"/>
    </location>
</feature>
<evidence type="ECO:0000313" key="5">
    <source>
        <dbReference type="EMBL" id="EAU92021.1"/>
    </source>
</evidence>
<organism evidence="5 6">
    <name type="scientific">Coprinopsis cinerea (strain Okayama-7 / 130 / ATCC MYA-4618 / FGSC 9003)</name>
    <name type="common">Inky cap fungus</name>
    <name type="synonym">Hormographiella aspergillata</name>
    <dbReference type="NCBI Taxonomy" id="240176"/>
    <lineage>
        <taxon>Eukaryota</taxon>
        <taxon>Fungi</taxon>
        <taxon>Dikarya</taxon>
        <taxon>Basidiomycota</taxon>
        <taxon>Agaricomycotina</taxon>
        <taxon>Agaricomycetes</taxon>
        <taxon>Agaricomycetidae</taxon>
        <taxon>Agaricales</taxon>
        <taxon>Agaricineae</taxon>
        <taxon>Psathyrellaceae</taxon>
        <taxon>Coprinopsis</taxon>
    </lineage>
</organism>
<dbReference type="Pfam" id="PF00734">
    <property type="entry name" value="CBM_1"/>
    <property type="match status" value="1"/>
</dbReference>
<evidence type="ECO:0000313" key="6">
    <source>
        <dbReference type="Proteomes" id="UP000001861"/>
    </source>
</evidence>
<dbReference type="KEGG" id="cci:CC1G_06008"/>
<dbReference type="Proteomes" id="UP000001861">
    <property type="component" value="Unassembled WGS sequence"/>
</dbReference>
<feature type="chain" id="PRO_5002726946" description="CBM1 domain-containing protein" evidence="3">
    <location>
        <begin position="22"/>
        <end position="108"/>
    </location>
</feature>
<dbReference type="GO" id="GO:0030248">
    <property type="term" value="F:cellulose binding"/>
    <property type="evidence" value="ECO:0007669"/>
    <property type="project" value="InterPro"/>
</dbReference>
<dbReference type="InParanoid" id="A8N4N0"/>
<dbReference type="RefSeq" id="XP_001829799.1">
    <property type="nucleotide sequence ID" value="XM_001829747.1"/>
</dbReference>
<feature type="region of interest" description="Disordered" evidence="2">
    <location>
        <begin position="66"/>
        <end position="108"/>
    </location>
</feature>
<comment type="caution">
    <text evidence="5">The sequence shown here is derived from an EMBL/GenBank/DDBJ whole genome shotgun (WGS) entry which is preliminary data.</text>
</comment>
<dbReference type="VEuPathDB" id="FungiDB:CC1G_06008"/>
<sequence>MFKKLAVLFASALLAGNVAFATPVPQADPVQMCGGIGWEGPTDCPAGFYCRELNEYVSLCVRESTNTEGTTRPGATGFPTIPVPGPTGVPPIPGIPGIPGVPGIPGFP</sequence>
<dbReference type="GO" id="GO:0005576">
    <property type="term" value="C:extracellular region"/>
    <property type="evidence" value="ECO:0007669"/>
    <property type="project" value="InterPro"/>
</dbReference>
<keyword evidence="6" id="KW-1185">Reference proteome</keyword>
<reference evidence="5 6" key="1">
    <citation type="journal article" date="2010" name="Proc. Natl. Acad. Sci. U.S.A.">
        <title>Insights into evolution of multicellular fungi from the assembled chromosomes of the mushroom Coprinopsis cinerea (Coprinus cinereus).</title>
        <authorList>
            <person name="Stajich J.E."/>
            <person name="Wilke S.K."/>
            <person name="Ahren D."/>
            <person name="Au C.H."/>
            <person name="Birren B.W."/>
            <person name="Borodovsky M."/>
            <person name="Burns C."/>
            <person name="Canback B."/>
            <person name="Casselton L.A."/>
            <person name="Cheng C.K."/>
            <person name="Deng J."/>
            <person name="Dietrich F.S."/>
            <person name="Fargo D.C."/>
            <person name="Farman M.L."/>
            <person name="Gathman A.C."/>
            <person name="Goldberg J."/>
            <person name="Guigo R."/>
            <person name="Hoegger P.J."/>
            <person name="Hooker J.B."/>
            <person name="Huggins A."/>
            <person name="James T.Y."/>
            <person name="Kamada T."/>
            <person name="Kilaru S."/>
            <person name="Kodira C."/>
            <person name="Kues U."/>
            <person name="Kupfer D."/>
            <person name="Kwan H.S."/>
            <person name="Lomsadze A."/>
            <person name="Li W."/>
            <person name="Lilly W.W."/>
            <person name="Ma L.J."/>
            <person name="Mackey A.J."/>
            <person name="Manning G."/>
            <person name="Martin F."/>
            <person name="Muraguchi H."/>
            <person name="Natvig D.O."/>
            <person name="Palmerini H."/>
            <person name="Ramesh M.A."/>
            <person name="Rehmeyer C.J."/>
            <person name="Roe B.A."/>
            <person name="Shenoy N."/>
            <person name="Stanke M."/>
            <person name="Ter-Hovhannisyan V."/>
            <person name="Tunlid A."/>
            <person name="Velagapudi R."/>
            <person name="Vision T.J."/>
            <person name="Zeng Q."/>
            <person name="Zolan M.E."/>
            <person name="Pukkila P.J."/>
        </authorList>
    </citation>
    <scope>NUCLEOTIDE SEQUENCE [LARGE SCALE GENOMIC DNA]</scope>
    <source>
        <strain evidence="6">Okayama-7 / 130 / ATCC MYA-4618 / FGSC 9003</strain>
    </source>
</reference>
<evidence type="ECO:0000259" key="4">
    <source>
        <dbReference type="PROSITE" id="PS51164"/>
    </source>
</evidence>
<proteinExistence type="predicted"/>
<dbReference type="SMART" id="SM00236">
    <property type="entry name" value="fCBD"/>
    <property type="match status" value="1"/>
</dbReference>
<protein>
    <recommendedName>
        <fullName evidence="4">CBM1 domain-containing protein</fullName>
    </recommendedName>
</protein>